<dbReference type="PANTHER" id="PTHR30480">
    <property type="entry name" value="BETA-HEXOSAMINIDASE-RELATED"/>
    <property type="match status" value="1"/>
</dbReference>
<name>A0A380ZN24_BARDO</name>
<evidence type="ECO:0000313" key="4">
    <source>
        <dbReference type="Proteomes" id="UP000254950"/>
    </source>
</evidence>
<reference evidence="3 4" key="1">
    <citation type="submission" date="2018-06" db="EMBL/GenBank/DDBJ databases">
        <authorList>
            <consortium name="Pathogen Informatics"/>
            <person name="Doyle S."/>
        </authorList>
    </citation>
    <scope>NUCLEOTIDE SEQUENCE [LARGE SCALE GENOMIC DNA]</scope>
    <source>
        <strain evidence="3 4">NCTC12862</strain>
    </source>
</reference>
<comment type="similarity">
    <text evidence="1">Belongs to the glycosyl hydrolase 3 family.</text>
</comment>
<dbReference type="SUPFAM" id="SSF51445">
    <property type="entry name" value="(Trans)glycosidases"/>
    <property type="match status" value="1"/>
</dbReference>
<protein>
    <submittedName>
        <fullName evidence="3">Beta-hexosaminidase</fullName>
    </submittedName>
</protein>
<dbReference type="AlphaFoldDB" id="A0A380ZN24"/>
<dbReference type="GO" id="GO:0004553">
    <property type="term" value="F:hydrolase activity, hydrolyzing O-glycosyl compounds"/>
    <property type="evidence" value="ECO:0007669"/>
    <property type="project" value="InterPro"/>
</dbReference>
<dbReference type="GO" id="GO:0005975">
    <property type="term" value="P:carbohydrate metabolic process"/>
    <property type="evidence" value="ECO:0007669"/>
    <property type="project" value="InterPro"/>
</dbReference>
<dbReference type="Proteomes" id="UP000254950">
    <property type="component" value="Unassembled WGS sequence"/>
</dbReference>
<evidence type="ECO:0000256" key="1">
    <source>
        <dbReference type="ARBA" id="ARBA00005336"/>
    </source>
</evidence>
<organism evidence="3 4">
    <name type="scientific">Bartonella doshiae</name>
    <dbReference type="NCBI Taxonomy" id="33044"/>
    <lineage>
        <taxon>Bacteria</taxon>
        <taxon>Pseudomonadati</taxon>
        <taxon>Pseudomonadota</taxon>
        <taxon>Alphaproteobacteria</taxon>
        <taxon>Hyphomicrobiales</taxon>
        <taxon>Bartonellaceae</taxon>
        <taxon>Bartonella</taxon>
    </lineage>
</organism>
<keyword evidence="2" id="KW-0378">Hydrolase</keyword>
<dbReference type="InterPro" id="IPR017853">
    <property type="entry name" value="GH"/>
</dbReference>
<evidence type="ECO:0000313" key="3">
    <source>
        <dbReference type="EMBL" id="SUV50446.1"/>
    </source>
</evidence>
<dbReference type="InterPro" id="IPR036962">
    <property type="entry name" value="Glyco_hydro_3_N_sf"/>
</dbReference>
<dbReference type="RefSeq" id="WP_244596045.1">
    <property type="nucleotide sequence ID" value="NZ_UFTF01000002.1"/>
</dbReference>
<dbReference type="Gene3D" id="3.20.20.300">
    <property type="entry name" value="Glycoside hydrolase, family 3, N-terminal domain"/>
    <property type="match status" value="1"/>
</dbReference>
<dbReference type="GO" id="GO:0009254">
    <property type="term" value="P:peptidoglycan turnover"/>
    <property type="evidence" value="ECO:0007669"/>
    <property type="project" value="TreeGrafter"/>
</dbReference>
<proteinExistence type="inferred from homology"/>
<sequence length="85" mass="9503">MGFILFARNIGTADDVKALTESLREVSGRDDLFIFIDQEGGRVQRLLPPLVPHYPAAAVLGKLYKKDQDKGVVQHGLCHDFMHLI</sequence>
<accession>A0A380ZN24</accession>
<dbReference type="InterPro" id="IPR050226">
    <property type="entry name" value="NagZ_Beta-hexosaminidase"/>
</dbReference>
<dbReference type="PANTHER" id="PTHR30480:SF13">
    <property type="entry name" value="BETA-HEXOSAMINIDASE"/>
    <property type="match status" value="1"/>
</dbReference>
<gene>
    <name evidence="3" type="ORF">NCTC12862_01643</name>
</gene>
<evidence type="ECO:0000256" key="2">
    <source>
        <dbReference type="ARBA" id="ARBA00022801"/>
    </source>
</evidence>
<dbReference type="EMBL" id="UFTF01000002">
    <property type="protein sequence ID" value="SUV50446.1"/>
    <property type="molecule type" value="Genomic_DNA"/>
</dbReference>